<proteinExistence type="inferred from homology"/>
<keyword evidence="6" id="KW-0648">Protein biosynthesis</keyword>
<dbReference type="Gene3D" id="1.20.58.180">
    <property type="entry name" value="Class II aaRS and biotin synthetases, domain 2"/>
    <property type="match status" value="1"/>
</dbReference>
<evidence type="ECO:0000256" key="7">
    <source>
        <dbReference type="ARBA" id="ARBA00023146"/>
    </source>
</evidence>
<evidence type="ECO:0000313" key="10">
    <source>
        <dbReference type="Proteomes" id="UP000837675"/>
    </source>
</evidence>
<keyword evidence="5" id="KW-0067">ATP-binding</keyword>
<dbReference type="Proteomes" id="UP000837675">
    <property type="component" value="Unassembled WGS sequence"/>
</dbReference>
<accession>A0A8S4C1V0</accession>
<sequence length="281" mass="32313">MHFQDIIFNLQKFWGDKGCVILQPYDIEVGAGTSHPATTLRCLSEEKWNVAYAQPCRRPTDGRYGENPNRMQHYYQFQVLMKPSPDDIQNLVIESLEKVGLYAKDHDIRFVEDDWKNPTLGAWGLGWEIWCDGMEIIQFTYMQQLGGVDCRPVAAEVTYGLERLAVFIQKVDSIWDVTWNNAGVTYADIFLKTEKQYSHFNFNQANIEMLKSHFADMLSEVFRLVEVELPQPAYDLCLKASHMFNLLEARGAISVTEREAYIAKIRDAARACSAAWLHVAK</sequence>
<dbReference type="NCBIfam" id="TIGR00388">
    <property type="entry name" value="glyQ"/>
    <property type="match status" value="1"/>
</dbReference>
<comment type="caution">
    <text evidence="9">The sequence shown here is derived from an EMBL/GenBank/DDBJ whole genome shotgun (WGS) entry which is preliminary data.</text>
</comment>
<evidence type="ECO:0000256" key="4">
    <source>
        <dbReference type="ARBA" id="ARBA00022741"/>
    </source>
</evidence>
<dbReference type="InterPro" id="IPR002310">
    <property type="entry name" value="Gly-tRNA_ligase_asu"/>
</dbReference>
<evidence type="ECO:0000256" key="6">
    <source>
        <dbReference type="ARBA" id="ARBA00022917"/>
    </source>
</evidence>
<dbReference type="PROSITE" id="PS50861">
    <property type="entry name" value="AA_TRNA_LIGASE_II_GLYAB"/>
    <property type="match status" value="1"/>
</dbReference>
<keyword evidence="4" id="KW-0547">Nucleotide-binding</keyword>
<dbReference type="PANTHER" id="PTHR30075:SF2">
    <property type="entry name" value="GLYCINE--TRNA LIGASE, CHLOROPLASTIC_MITOCHONDRIAL 2"/>
    <property type="match status" value="1"/>
</dbReference>
<dbReference type="FunFam" id="3.30.930.10:FF:000006">
    <property type="entry name" value="Glycine--tRNA ligase alpha subunit"/>
    <property type="match status" value="1"/>
</dbReference>
<dbReference type="EC" id="6.1.1.14" evidence="2"/>
<dbReference type="Pfam" id="PF02091">
    <property type="entry name" value="tRNA-synt_2e"/>
    <property type="match status" value="1"/>
</dbReference>
<comment type="catalytic activity">
    <reaction evidence="8">
        <text>tRNA(Gly) + glycine + ATP = glycyl-tRNA(Gly) + AMP + diphosphate</text>
        <dbReference type="Rhea" id="RHEA:16013"/>
        <dbReference type="Rhea" id="RHEA-COMP:9664"/>
        <dbReference type="Rhea" id="RHEA-COMP:9683"/>
        <dbReference type="ChEBI" id="CHEBI:30616"/>
        <dbReference type="ChEBI" id="CHEBI:33019"/>
        <dbReference type="ChEBI" id="CHEBI:57305"/>
        <dbReference type="ChEBI" id="CHEBI:78442"/>
        <dbReference type="ChEBI" id="CHEBI:78522"/>
        <dbReference type="ChEBI" id="CHEBI:456215"/>
        <dbReference type="EC" id="6.1.1.14"/>
    </reaction>
</comment>
<dbReference type="GO" id="GO:0005829">
    <property type="term" value="C:cytosol"/>
    <property type="evidence" value="ECO:0007669"/>
    <property type="project" value="TreeGrafter"/>
</dbReference>
<protein>
    <recommendedName>
        <fullName evidence="2">glycine--tRNA ligase</fullName>
        <ecNumber evidence="2">6.1.1.14</ecNumber>
    </recommendedName>
</protein>
<reference evidence="9" key="1">
    <citation type="submission" date="2021-06" db="EMBL/GenBank/DDBJ databases">
        <authorList>
            <person name="Nardi T."/>
            <person name="Nardi T."/>
        </authorList>
    </citation>
    <scope>NUCLEOTIDE SEQUENCE</scope>
</reference>
<dbReference type="SUPFAM" id="SSF55681">
    <property type="entry name" value="Class II aaRS and biotin synthetases"/>
    <property type="match status" value="1"/>
</dbReference>
<evidence type="ECO:0000256" key="3">
    <source>
        <dbReference type="ARBA" id="ARBA00022598"/>
    </source>
</evidence>
<organism evidence="9 10">
    <name type="scientific">Hyalomma marginatum</name>
    <dbReference type="NCBI Taxonomy" id="34627"/>
    <lineage>
        <taxon>Eukaryota</taxon>
        <taxon>Metazoa</taxon>
        <taxon>Ecdysozoa</taxon>
        <taxon>Arthropoda</taxon>
        <taxon>Chelicerata</taxon>
        <taxon>Arachnida</taxon>
        <taxon>Acari</taxon>
        <taxon>Parasitiformes</taxon>
        <taxon>Ixodida</taxon>
        <taxon>Ixodoidea</taxon>
        <taxon>Ixodidae</taxon>
        <taxon>Hyalomminae</taxon>
        <taxon>Hyalomma</taxon>
    </lineage>
</organism>
<dbReference type="GO" id="GO:0005524">
    <property type="term" value="F:ATP binding"/>
    <property type="evidence" value="ECO:0007669"/>
    <property type="project" value="UniProtKB-KW"/>
</dbReference>
<dbReference type="AlphaFoldDB" id="A0A8S4C1V0"/>
<dbReference type="NCBIfam" id="NF006827">
    <property type="entry name" value="PRK09348.1"/>
    <property type="match status" value="1"/>
</dbReference>
<dbReference type="GO" id="GO:0006426">
    <property type="term" value="P:glycyl-tRNA aminoacylation"/>
    <property type="evidence" value="ECO:0007669"/>
    <property type="project" value="InterPro"/>
</dbReference>
<keyword evidence="10" id="KW-1185">Reference proteome</keyword>
<evidence type="ECO:0000256" key="8">
    <source>
        <dbReference type="ARBA" id="ARBA00047937"/>
    </source>
</evidence>
<dbReference type="GO" id="GO:0004820">
    <property type="term" value="F:glycine-tRNA ligase activity"/>
    <property type="evidence" value="ECO:0007669"/>
    <property type="project" value="UniProtKB-EC"/>
</dbReference>
<evidence type="ECO:0000313" key="9">
    <source>
        <dbReference type="EMBL" id="CAG7592813.1"/>
    </source>
</evidence>
<gene>
    <name evidence="9" type="ORF">MHYMCMPASI_00618</name>
</gene>
<dbReference type="PRINTS" id="PR01044">
    <property type="entry name" value="TRNASYNTHGA"/>
</dbReference>
<dbReference type="HAMAP" id="MF_00254">
    <property type="entry name" value="Gly_tRNA_synth_alpha"/>
    <property type="match status" value="1"/>
</dbReference>
<dbReference type="InterPro" id="IPR045864">
    <property type="entry name" value="aa-tRNA-synth_II/BPL/LPL"/>
</dbReference>
<keyword evidence="7" id="KW-0030">Aminoacyl-tRNA synthetase</keyword>
<dbReference type="EMBL" id="CAJVAF010000292">
    <property type="protein sequence ID" value="CAG7592813.1"/>
    <property type="molecule type" value="Genomic_DNA"/>
</dbReference>
<evidence type="ECO:0000256" key="5">
    <source>
        <dbReference type="ARBA" id="ARBA00022840"/>
    </source>
</evidence>
<keyword evidence="3 9" id="KW-0436">Ligase</keyword>
<name>A0A8S4C1V0_9ACAR</name>
<dbReference type="InterPro" id="IPR006194">
    <property type="entry name" value="Gly-tRNA-synth_heterodimer"/>
</dbReference>
<comment type="similarity">
    <text evidence="1">Belongs to the class-II aminoacyl-tRNA synthetase family.</text>
</comment>
<dbReference type="Gene3D" id="3.30.930.10">
    <property type="entry name" value="Bira Bifunctional Protein, Domain 2"/>
    <property type="match status" value="1"/>
</dbReference>
<evidence type="ECO:0000256" key="1">
    <source>
        <dbReference type="ARBA" id="ARBA00008226"/>
    </source>
</evidence>
<dbReference type="PANTHER" id="PTHR30075">
    <property type="entry name" value="GLYCYL-TRNA SYNTHETASE"/>
    <property type="match status" value="1"/>
</dbReference>
<evidence type="ECO:0000256" key="2">
    <source>
        <dbReference type="ARBA" id="ARBA00012829"/>
    </source>
</evidence>